<dbReference type="InterPro" id="IPR033640">
    <property type="entry name" value="FAR_C"/>
</dbReference>
<sequence>MRAQDMSLFEIASSFNCSTVEPPFRTNGVIRAGLRRECVRSWPSAKMELWCCRSRWLYTLRASSLRRREREKERDRSDPLHQRECKRKLIAVRERLSVGGGEKARTPRIKSHDDSSEIMRTKSRVFENLRRDRPQVMDKVIPVAGDVTLPDFGISPEDLKLLCDSVSIVFNSAATVRFDEDLRTAVELNVKGPQRLMNICHQMKRLEALVHVSTAYNNLDKESIEEVIYPTPITPRKLLEIVDCLDEDMLTSITSKLVGKCPNTYAYTKAIAEQLLREEHGDIPLAIVRPSTVTAALFEPMPGWIDNINGPTGIIAGVGKGFLRVVRSSPDLVGDMIPVEFPIHLMLAVAWYTATHKSNEVKVYNCSTGDQNPLSWGEFRTIAFDAWMEKPGGDILWYPSISFISSEWNYTIAAYIFHYIPAYIIDFLARLLGKQPKLVRFYNKADRAMACLNFYTIRQWRFISDNAIRLLDKMSAQDREIFYFDVRQINWRQYITNYVAGTKKYILKDNTPVEEAKIIIKRFYWLQKATQAILLLVVFFVGLRLFTWIFGGALQAT</sequence>
<dbReference type="GO" id="GO:0035336">
    <property type="term" value="P:long-chain fatty-acyl-CoA metabolic process"/>
    <property type="evidence" value="ECO:0007669"/>
    <property type="project" value="TreeGrafter"/>
</dbReference>
<evidence type="ECO:0000256" key="4">
    <source>
        <dbReference type="RuleBase" id="RU363097"/>
    </source>
</evidence>
<dbReference type="Pfam" id="PF07993">
    <property type="entry name" value="NAD_binding_4"/>
    <property type="match status" value="1"/>
</dbReference>
<dbReference type="EMBL" id="WJBH02000001">
    <property type="protein sequence ID" value="KAI9564155.1"/>
    <property type="molecule type" value="Genomic_DNA"/>
</dbReference>
<feature type="transmembrane region" description="Helical" evidence="4">
    <location>
        <begin position="412"/>
        <end position="432"/>
    </location>
</feature>
<dbReference type="EC" id="1.2.1.84" evidence="4"/>
<keyword evidence="4" id="KW-0560">Oxidoreductase</keyword>
<reference evidence="8 9" key="1">
    <citation type="submission" date="2022-05" db="EMBL/GenBank/DDBJ databases">
        <title>A multi-omics perspective on studying reproductive biology in Daphnia sinensis.</title>
        <authorList>
            <person name="Jia J."/>
        </authorList>
    </citation>
    <scope>NUCLEOTIDE SEQUENCE [LARGE SCALE GENOMIC DNA]</scope>
    <source>
        <strain evidence="8 9">WSL</strain>
    </source>
</reference>
<dbReference type="SUPFAM" id="SSF51735">
    <property type="entry name" value="NAD(P)-binding Rossmann-fold domains"/>
    <property type="match status" value="1"/>
</dbReference>
<evidence type="ECO:0000256" key="5">
    <source>
        <dbReference type="SAM" id="MobiDB-lite"/>
    </source>
</evidence>
<evidence type="ECO:0000259" key="7">
    <source>
        <dbReference type="Pfam" id="PF07993"/>
    </source>
</evidence>
<keyword evidence="3 4" id="KW-0443">Lipid metabolism</keyword>
<evidence type="ECO:0000259" key="6">
    <source>
        <dbReference type="Pfam" id="PF03015"/>
    </source>
</evidence>
<dbReference type="PANTHER" id="PTHR11011">
    <property type="entry name" value="MALE STERILITY PROTEIN 2-RELATED"/>
    <property type="match status" value="1"/>
</dbReference>
<keyword evidence="4" id="KW-0812">Transmembrane</keyword>
<feature type="region of interest" description="Disordered" evidence="5">
    <location>
        <begin position="98"/>
        <end position="117"/>
    </location>
</feature>
<feature type="domain" description="Fatty acyl-CoA reductase C-terminal" evidence="6">
    <location>
        <begin position="417"/>
        <end position="509"/>
    </location>
</feature>
<dbReference type="Proteomes" id="UP000820818">
    <property type="component" value="Linkage Group LG1"/>
</dbReference>
<keyword evidence="9" id="KW-1185">Reference proteome</keyword>
<keyword evidence="4" id="KW-0521">NADP</keyword>
<organism evidence="8 9">
    <name type="scientific">Daphnia sinensis</name>
    <dbReference type="NCBI Taxonomy" id="1820382"/>
    <lineage>
        <taxon>Eukaryota</taxon>
        <taxon>Metazoa</taxon>
        <taxon>Ecdysozoa</taxon>
        <taxon>Arthropoda</taxon>
        <taxon>Crustacea</taxon>
        <taxon>Branchiopoda</taxon>
        <taxon>Diplostraca</taxon>
        <taxon>Cladocera</taxon>
        <taxon>Anomopoda</taxon>
        <taxon>Daphniidae</taxon>
        <taxon>Daphnia</taxon>
        <taxon>Daphnia similis group</taxon>
    </lineage>
</organism>
<dbReference type="PANTHER" id="PTHR11011:SF116">
    <property type="entry name" value="FATTY ACYL-COA REDUCTASE CG5065-RELATED"/>
    <property type="match status" value="1"/>
</dbReference>
<protein>
    <recommendedName>
        <fullName evidence="4">Fatty acyl-CoA reductase</fullName>
        <ecNumber evidence="4">1.2.1.84</ecNumber>
    </recommendedName>
</protein>
<evidence type="ECO:0000313" key="8">
    <source>
        <dbReference type="EMBL" id="KAI9564155.1"/>
    </source>
</evidence>
<comment type="catalytic activity">
    <reaction evidence="4">
        <text>a long-chain fatty acyl-CoA + 2 NADPH + 2 H(+) = a long-chain primary fatty alcohol + 2 NADP(+) + CoA</text>
        <dbReference type="Rhea" id="RHEA:52716"/>
        <dbReference type="ChEBI" id="CHEBI:15378"/>
        <dbReference type="ChEBI" id="CHEBI:57287"/>
        <dbReference type="ChEBI" id="CHEBI:57783"/>
        <dbReference type="ChEBI" id="CHEBI:58349"/>
        <dbReference type="ChEBI" id="CHEBI:77396"/>
        <dbReference type="ChEBI" id="CHEBI:83139"/>
        <dbReference type="EC" id="1.2.1.84"/>
    </reaction>
</comment>
<accession>A0AAD5LL92</accession>
<evidence type="ECO:0000256" key="1">
    <source>
        <dbReference type="ARBA" id="ARBA00005928"/>
    </source>
</evidence>
<name>A0AAD5LL92_9CRUS</name>
<dbReference type="GO" id="GO:0005777">
    <property type="term" value="C:peroxisome"/>
    <property type="evidence" value="ECO:0007669"/>
    <property type="project" value="TreeGrafter"/>
</dbReference>
<dbReference type="Pfam" id="PF03015">
    <property type="entry name" value="Sterile"/>
    <property type="match status" value="1"/>
</dbReference>
<keyword evidence="2 4" id="KW-0444">Lipid biosynthesis</keyword>
<dbReference type="AlphaFoldDB" id="A0AAD5LL92"/>
<dbReference type="InterPro" id="IPR036291">
    <property type="entry name" value="NAD(P)-bd_dom_sf"/>
</dbReference>
<evidence type="ECO:0000256" key="3">
    <source>
        <dbReference type="ARBA" id="ARBA00023098"/>
    </source>
</evidence>
<dbReference type="CDD" id="cd09071">
    <property type="entry name" value="FAR_C"/>
    <property type="match status" value="1"/>
</dbReference>
<dbReference type="GO" id="GO:0080019">
    <property type="term" value="F:alcohol-forming very long-chain fatty acyl-CoA reductase activity"/>
    <property type="evidence" value="ECO:0007669"/>
    <property type="project" value="InterPro"/>
</dbReference>
<feature type="transmembrane region" description="Helical" evidence="4">
    <location>
        <begin position="532"/>
        <end position="554"/>
    </location>
</feature>
<keyword evidence="4" id="KW-1133">Transmembrane helix</keyword>
<feature type="domain" description="Thioester reductase (TE)" evidence="7">
    <location>
        <begin position="121"/>
        <end position="343"/>
    </location>
</feature>
<comment type="function">
    <text evidence="4">Catalyzes the reduction of fatty acyl-CoA to fatty alcohols.</text>
</comment>
<dbReference type="Gene3D" id="3.40.50.720">
    <property type="entry name" value="NAD(P)-binding Rossmann-like Domain"/>
    <property type="match status" value="1"/>
</dbReference>
<proteinExistence type="inferred from homology"/>
<dbReference type="CDD" id="cd05236">
    <property type="entry name" value="FAR-N_SDR_e"/>
    <property type="match status" value="1"/>
</dbReference>
<evidence type="ECO:0000313" key="9">
    <source>
        <dbReference type="Proteomes" id="UP000820818"/>
    </source>
</evidence>
<dbReference type="InterPro" id="IPR013120">
    <property type="entry name" value="FAR_NAD-bd"/>
</dbReference>
<comment type="caution">
    <text evidence="8">The sequence shown here is derived from an EMBL/GenBank/DDBJ whole genome shotgun (WGS) entry which is preliminary data.</text>
</comment>
<dbReference type="GO" id="GO:0102965">
    <property type="term" value="F:alcohol-forming long-chain fatty acyl-CoA reductase activity"/>
    <property type="evidence" value="ECO:0007669"/>
    <property type="project" value="UniProtKB-EC"/>
</dbReference>
<dbReference type="InterPro" id="IPR026055">
    <property type="entry name" value="FAR"/>
</dbReference>
<gene>
    <name evidence="8" type="ORF">GHT06_007893</name>
</gene>
<evidence type="ECO:0000256" key="2">
    <source>
        <dbReference type="ARBA" id="ARBA00022516"/>
    </source>
</evidence>
<keyword evidence="4" id="KW-0472">Membrane</keyword>
<comment type="similarity">
    <text evidence="1 4">Belongs to the fatty acyl-CoA reductase family.</text>
</comment>